<feature type="binding site" evidence="4">
    <location>
        <position position="254"/>
    </location>
    <ligand>
        <name>L-histidine</name>
        <dbReference type="ChEBI" id="CHEBI:57595"/>
    </ligand>
</feature>
<dbReference type="GO" id="GO:0005524">
    <property type="term" value="F:ATP binding"/>
    <property type="evidence" value="ECO:0007669"/>
    <property type="project" value="UniProtKB-UniRule"/>
</dbReference>
<feature type="binding site" evidence="4">
    <location>
        <begin position="258"/>
        <end position="259"/>
    </location>
    <ligand>
        <name>L-histidine</name>
        <dbReference type="ChEBI" id="CHEBI:57595"/>
    </ligand>
</feature>
<dbReference type="GO" id="GO:0004821">
    <property type="term" value="F:histidine-tRNA ligase activity"/>
    <property type="evidence" value="ECO:0007669"/>
    <property type="project" value="UniProtKB-UniRule"/>
</dbReference>
<dbReference type="EC" id="6.1.1.21" evidence="3"/>
<sequence length="447" mass="52217">MITKIKGTKDYNFIEYELKNFISSIFEELCLKNGFKFIETPIIESTNLFKRTVQDSEIAQKEMYDFLDKSQREISLRPEGTAPFVRAYIENKWYTEQNQRFAYNMPMFRYEQPQKGRYRQFYQAGVEFVGEKNYLKDIAVIYLAASILDYLEVPYKLKINSIGNPESRRNYELSLKNYLIKFKDKLTPESQKRLLENNVLRILDDKIDSKLDFIKSAPKISDYLSEESKTYYNNVKIKLDELGIEYIESNELVRGLDYYDEVVFEFVADTKDIGSQSTIIGGGRYSNLIKELGGPDLSSVGFGFGIDRCASLIRERFIKSTNIEQEINNCDIYVSSSLNETNLSKLFDLTYKHLINLFPSVEFEFNVIKSKKLFEKANKKNAKIIIYDDKMLQPNMFCAKNLLTNDKIIFQINNQGIADLLRFLEECDLDIDINELEEYIEGLISNE</sequence>
<dbReference type="KEGG" id="mfel:JPM2_1240"/>
<dbReference type="InterPro" id="IPR004516">
    <property type="entry name" value="HisRS/HisZ"/>
</dbReference>
<comment type="similarity">
    <text evidence="1 3">Belongs to the class-II aminoacyl-tRNA synthetase family.</text>
</comment>
<keyword evidence="7" id="KW-1185">Reference proteome</keyword>
<dbReference type="PANTHER" id="PTHR43707:SF1">
    <property type="entry name" value="HISTIDINE--TRNA LIGASE, MITOCHONDRIAL-RELATED"/>
    <property type="match status" value="1"/>
</dbReference>
<evidence type="ECO:0000256" key="3">
    <source>
        <dbReference type="HAMAP-Rule" id="MF_00127"/>
    </source>
</evidence>
<dbReference type="AlphaFoldDB" id="A0A809RTQ4"/>
<dbReference type="NCBIfam" id="TIGR00442">
    <property type="entry name" value="hisS"/>
    <property type="match status" value="1"/>
</dbReference>
<feature type="domain" description="Aminoacyl-transfer RNA synthetases class-II family profile" evidence="5">
    <location>
        <begin position="17"/>
        <end position="313"/>
    </location>
</feature>
<accession>A0A809RTQ4</accession>
<evidence type="ECO:0000313" key="6">
    <source>
        <dbReference type="EMBL" id="BBU47431.1"/>
    </source>
</evidence>
<comment type="subcellular location">
    <subcellularLocation>
        <location evidence="3">Cytoplasm</location>
    </subcellularLocation>
</comment>
<dbReference type="RefSeq" id="WP_161552955.1">
    <property type="nucleotide sequence ID" value="NZ_AP022325.1"/>
</dbReference>
<keyword evidence="3 6" id="KW-0436">Ligase</keyword>
<proteinExistence type="inferred from homology"/>
<feature type="binding site" evidence="4">
    <location>
        <position position="109"/>
    </location>
    <ligand>
        <name>L-histidine</name>
        <dbReference type="ChEBI" id="CHEBI:57595"/>
    </ligand>
</feature>
<dbReference type="PANTHER" id="PTHR43707">
    <property type="entry name" value="HISTIDYL-TRNA SYNTHETASE"/>
    <property type="match status" value="1"/>
</dbReference>
<protein>
    <recommendedName>
        <fullName evidence="3">Histidine--tRNA ligase</fullName>
        <ecNumber evidence="3">6.1.1.21</ecNumber>
    </recommendedName>
    <alternativeName>
        <fullName evidence="3">Histidyl-tRNA synthetase</fullName>
        <shortName evidence="3">HisRS</shortName>
    </alternativeName>
</protein>
<keyword evidence="3" id="KW-0648">Protein biosynthesis</keyword>
<keyword evidence="3" id="KW-0547">Nucleotide-binding</keyword>
<feature type="binding site" evidence="4">
    <location>
        <begin position="79"/>
        <end position="81"/>
    </location>
    <ligand>
        <name>L-histidine</name>
        <dbReference type="ChEBI" id="CHEBI:57595"/>
    </ligand>
</feature>
<evidence type="ECO:0000313" key="7">
    <source>
        <dbReference type="Proteomes" id="UP000464317"/>
    </source>
</evidence>
<reference evidence="6 7" key="1">
    <citation type="submission" date="2020-01" db="EMBL/GenBank/DDBJ databases">
        <title>Complete genome sequence of Mycoplasma felis strain Myco-2.</title>
        <authorList>
            <person name="Kinoshita Y."/>
            <person name="Niwa H."/>
            <person name="Uchida-Fujii E."/>
            <person name="Nukada T."/>
        </authorList>
    </citation>
    <scope>NUCLEOTIDE SEQUENCE [LARGE SCALE GENOMIC DNA]</scope>
    <source>
        <strain evidence="6 7">Myco-2</strain>
    </source>
</reference>
<gene>
    <name evidence="3 6" type="primary">hisS</name>
    <name evidence="6" type="ORF">JPM2_1240</name>
</gene>
<dbReference type="InterPro" id="IPR045864">
    <property type="entry name" value="aa-tRNA-synth_II/BPL/LPL"/>
</dbReference>
<comment type="catalytic activity">
    <reaction evidence="3">
        <text>tRNA(His) + L-histidine + ATP = L-histidyl-tRNA(His) + AMP + diphosphate + H(+)</text>
        <dbReference type="Rhea" id="RHEA:17313"/>
        <dbReference type="Rhea" id="RHEA-COMP:9665"/>
        <dbReference type="Rhea" id="RHEA-COMP:9689"/>
        <dbReference type="ChEBI" id="CHEBI:15378"/>
        <dbReference type="ChEBI" id="CHEBI:30616"/>
        <dbReference type="ChEBI" id="CHEBI:33019"/>
        <dbReference type="ChEBI" id="CHEBI:57595"/>
        <dbReference type="ChEBI" id="CHEBI:78442"/>
        <dbReference type="ChEBI" id="CHEBI:78527"/>
        <dbReference type="ChEBI" id="CHEBI:456215"/>
        <dbReference type="EC" id="6.1.1.21"/>
    </reaction>
</comment>
<dbReference type="HAMAP" id="MF_00127">
    <property type="entry name" value="His_tRNA_synth"/>
    <property type="match status" value="1"/>
</dbReference>
<dbReference type="EMBL" id="AP022325">
    <property type="protein sequence ID" value="BBU47431.1"/>
    <property type="molecule type" value="Genomic_DNA"/>
</dbReference>
<feature type="binding site" evidence="4">
    <location>
        <position position="123"/>
    </location>
    <ligand>
        <name>L-histidine</name>
        <dbReference type="ChEBI" id="CHEBI:57595"/>
    </ligand>
</feature>
<feature type="binding site" evidence="4">
    <location>
        <position position="127"/>
    </location>
    <ligand>
        <name>L-histidine</name>
        <dbReference type="ChEBI" id="CHEBI:57595"/>
    </ligand>
</feature>
<keyword evidence="3" id="KW-0030">Aminoacyl-tRNA synthetase</keyword>
<name>A0A809RTQ4_9BACT</name>
<dbReference type="Pfam" id="PF13393">
    <property type="entry name" value="tRNA-synt_His"/>
    <property type="match status" value="1"/>
</dbReference>
<dbReference type="Proteomes" id="UP000464317">
    <property type="component" value="Chromosome"/>
</dbReference>
<dbReference type="GO" id="GO:0005737">
    <property type="term" value="C:cytoplasm"/>
    <property type="evidence" value="ECO:0007669"/>
    <property type="project" value="UniProtKB-SubCell"/>
</dbReference>
<keyword evidence="2 3" id="KW-0067">ATP-binding</keyword>
<evidence type="ECO:0000256" key="2">
    <source>
        <dbReference type="ARBA" id="ARBA00022840"/>
    </source>
</evidence>
<dbReference type="Gene3D" id="3.30.930.10">
    <property type="entry name" value="Bira Bifunctional Protein, Domain 2"/>
    <property type="match status" value="1"/>
</dbReference>
<evidence type="ECO:0000259" key="5">
    <source>
        <dbReference type="PROSITE" id="PS50862"/>
    </source>
</evidence>
<dbReference type="InterPro" id="IPR006195">
    <property type="entry name" value="aa-tRNA-synth_II"/>
</dbReference>
<dbReference type="PROSITE" id="PS50862">
    <property type="entry name" value="AA_TRNA_LIGASE_II"/>
    <property type="match status" value="1"/>
</dbReference>
<evidence type="ECO:0000256" key="4">
    <source>
        <dbReference type="PIRSR" id="PIRSR001549-1"/>
    </source>
</evidence>
<keyword evidence="3" id="KW-0963">Cytoplasm</keyword>
<organism evidence="6 7">
    <name type="scientific">Mycoplasmopsis felis</name>
    <dbReference type="NCBI Taxonomy" id="33923"/>
    <lineage>
        <taxon>Bacteria</taxon>
        <taxon>Bacillati</taxon>
        <taxon>Mycoplasmatota</taxon>
        <taxon>Mycoplasmoidales</taxon>
        <taxon>Metamycoplasmataceae</taxon>
        <taxon>Mycoplasmopsis</taxon>
    </lineage>
</organism>
<dbReference type="InterPro" id="IPR041715">
    <property type="entry name" value="HisRS-like_core"/>
</dbReference>
<comment type="subunit">
    <text evidence="3">Homodimer.</text>
</comment>
<dbReference type="GO" id="GO:0006427">
    <property type="term" value="P:histidyl-tRNA aminoacylation"/>
    <property type="evidence" value="ECO:0007669"/>
    <property type="project" value="UniProtKB-UniRule"/>
</dbReference>
<dbReference type="PIRSF" id="PIRSF001549">
    <property type="entry name" value="His-tRNA_synth"/>
    <property type="match status" value="1"/>
</dbReference>
<dbReference type="SUPFAM" id="SSF55681">
    <property type="entry name" value="Class II aaRS and biotin synthetases"/>
    <property type="match status" value="1"/>
</dbReference>
<dbReference type="InterPro" id="IPR015807">
    <property type="entry name" value="His-tRNA-ligase"/>
</dbReference>
<dbReference type="CDD" id="cd00773">
    <property type="entry name" value="HisRS-like_core"/>
    <property type="match status" value="1"/>
</dbReference>
<evidence type="ECO:0000256" key="1">
    <source>
        <dbReference type="ARBA" id="ARBA00008226"/>
    </source>
</evidence>